<dbReference type="Gramene" id="Psat04G0361500-T1">
    <property type="protein sequence ID" value="KAI5419511.1"/>
    <property type="gene ID" value="KIW84_043615"/>
</dbReference>
<protein>
    <submittedName>
        <fullName evidence="2">Uncharacterized protein</fullName>
    </submittedName>
</protein>
<evidence type="ECO:0000256" key="1">
    <source>
        <dbReference type="SAM" id="MobiDB-lite"/>
    </source>
</evidence>
<comment type="caution">
    <text evidence="2">The sequence shown here is derived from an EMBL/GenBank/DDBJ whole genome shotgun (WGS) entry which is preliminary data.</text>
</comment>
<sequence>MTVARIQAANQEIKVKMEDQDKQHALEAKRFEMDTAYYGKISQALASSTREHDITKEKLARAAKVIEDEKRRQILVRDQRDNRVRVLIAEWEAKLKVKETESMKIIAERDHCIAERDHYMAERDYYFRQMKIHQKEVGRLQQENTELRLVNGIHLLVFLSRFWRFVSALMCQFLTCLIDTGMMNPHSADILELKEMVRDLFSVVQGLALGQKAMAERLERIEGWMIKEKVLGKALSSEVTNPSVAITKKPPSSGQLKKEVESNGVPAKKERGKDRYHPYAATATIPVGSSPAPQKTSIGAAKDVDSVKKPDKRPVSYDENAKCEFHSDAPGHDVENCKAFKHIVQDLVDSKAINFAQFPNVNANHMPAYGQMGMNAISKDRRTIGLMNGDQLKAPRPVVPKPLMKEGAFPSVDTCCAAVATEGCVLMGDMTQKLKEVEMDCGKFETPCQAVEAVTVKKAIIAEKKKKKPSIFSYKQALEVVRNGGIPGWGKIIGIVVKADMFGIDYQPDQGSSRQYRERRPPFTFVSAGMFDSDYAYTVGEEIGSNQEKVIQPHEERVEIVIPSAAKVRKEMKMGAVSEASREQNGSPVEGACGHRHLVVSRYARVGYRCRCAQAAMKRRLSSRGADAGATYQRAMVTLFHDMIHHEIE</sequence>
<feature type="compositionally biased region" description="Basic and acidic residues" evidence="1">
    <location>
        <begin position="256"/>
        <end position="277"/>
    </location>
</feature>
<organism evidence="2 3">
    <name type="scientific">Pisum sativum</name>
    <name type="common">Garden pea</name>
    <name type="synonym">Lathyrus oleraceus</name>
    <dbReference type="NCBI Taxonomy" id="3888"/>
    <lineage>
        <taxon>Eukaryota</taxon>
        <taxon>Viridiplantae</taxon>
        <taxon>Streptophyta</taxon>
        <taxon>Embryophyta</taxon>
        <taxon>Tracheophyta</taxon>
        <taxon>Spermatophyta</taxon>
        <taxon>Magnoliopsida</taxon>
        <taxon>eudicotyledons</taxon>
        <taxon>Gunneridae</taxon>
        <taxon>Pentapetalae</taxon>
        <taxon>rosids</taxon>
        <taxon>fabids</taxon>
        <taxon>Fabales</taxon>
        <taxon>Fabaceae</taxon>
        <taxon>Papilionoideae</taxon>
        <taxon>50 kb inversion clade</taxon>
        <taxon>NPAAA clade</taxon>
        <taxon>Hologalegina</taxon>
        <taxon>IRL clade</taxon>
        <taxon>Fabeae</taxon>
        <taxon>Lathyrus</taxon>
    </lineage>
</organism>
<evidence type="ECO:0000313" key="2">
    <source>
        <dbReference type="EMBL" id="KAI5419511.1"/>
    </source>
</evidence>
<accession>A0A9D5AU99</accession>
<feature type="compositionally biased region" description="Polar residues" evidence="1">
    <location>
        <begin position="242"/>
        <end position="255"/>
    </location>
</feature>
<dbReference type="EMBL" id="JAMSHJ010000004">
    <property type="protein sequence ID" value="KAI5419511.1"/>
    <property type="molecule type" value="Genomic_DNA"/>
</dbReference>
<dbReference type="AlphaFoldDB" id="A0A9D5AU99"/>
<proteinExistence type="predicted"/>
<name>A0A9D5AU99_PEA</name>
<reference evidence="2 3" key="1">
    <citation type="journal article" date="2022" name="Nat. Genet.">
        <title>Improved pea reference genome and pan-genome highlight genomic features and evolutionary characteristics.</title>
        <authorList>
            <person name="Yang T."/>
            <person name="Liu R."/>
            <person name="Luo Y."/>
            <person name="Hu S."/>
            <person name="Wang D."/>
            <person name="Wang C."/>
            <person name="Pandey M.K."/>
            <person name="Ge S."/>
            <person name="Xu Q."/>
            <person name="Li N."/>
            <person name="Li G."/>
            <person name="Huang Y."/>
            <person name="Saxena R.K."/>
            <person name="Ji Y."/>
            <person name="Li M."/>
            <person name="Yan X."/>
            <person name="He Y."/>
            <person name="Liu Y."/>
            <person name="Wang X."/>
            <person name="Xiang C."/>
            <person name="Varshney R.K."/>
            <person name="Ding H."/>
            <person name="Gao S."/>
            <person name="Zong X."/>
        </authorList>
    </citation>
    <scope>NUCLEOTIDE SEQUENCE [LARGE SCALE GENOMIC DNA]</scope>
    <source>
        <strain evidence="2 3">cv. Zhongwan 6</strain>
    </source>
</reference>
<keyword evidence="3" id="KW-1185">Reference proteome</keyword>
<dbReference type="Proteomes" id="UP001058974">
    <property type="component" value="Chromosome 4"/>
</dbReference>
<feature type="compositionally biased region" description="Basic and acidic residues" evidence="1">
    <location>
        <begin position="302"/>
        <end position="315"/>
    </location>
</feature>
<feature type="region of interest" description="Disordered" evidence="1">
    <location>
        <begin position="242"/>
        <end position="315"/>
    </location>
</feature>
<dbReference type="PANTHER" id="PTHR32108">
    <property type="entry name" value="DNA-DIRECTED RNA POLYMERASE SUBUNIT ALPHA"/>
    <property type="match status" value="1"/>
</dbReference>
<evidence type="ECO:0000313" key="3">
    <source>
        <dbReference type="Proteomes" id="UP001058974"/>
    </source>
</evidence>
<gene>
    <name evidence="2" type="ORF">KIW84_043615</name>
</gene>